<proteinExistence type="inferred from homology"/>
<comment type="similarity">
    <text evidence="2">Belongs to the SusD family.</text>
</comment>
<dbReference type="InterPro" id="IPR011990">
    <property type="entry name" value="TPR-like_helical_dom_sf"/>
</dbReference>
<dbReference type="InterPro" id="IPR033985">
    <property type="entry name" value="SusD-like_N"/>
</dbReference>
<accession>A0A0C1D7B8</accession>
<name>A0A0C1D7B8_9SPHI</name>
<dbReference type="InterPro" id="IPR012944">
    <property type="entry name" value="SusD_RagB_dom"/>
</dbReference>
<keyword evidence="5" id="KW-0998">Cell outer membrane</keyword>
<keyword evidence="3" id="KW-0732">Signal</keyword>
<dbReference type="Proteomes" id="UP000031246">
    <property type="component" value="Unassembled WGS sequence"/>
</dbReference>
<reference evidence="8 9" key="1">
    <citation type="submission" date="2014-10" db="EMBL/GenBank/DDBJ databases">
        <title>Pedobacter Kyungheensis.</title>
        <authorList>
            <person name="Anderson B.M."/>
            <person name="Newman J.D."/>
        </authorList>
    </citation>
    <scope>NUCLEOTIDE SEQUENCE [LARGE SCALE GENOMIC DNA]</scope>
    <source>
        <strain evidence="8 9">KACC 16221</strain>
    </source>
</reference>
<organism evidence="8 9">
    <name type="scientific">Pedobacter kyungheensis</name>
    <dbReference type="NCBI Taxonomy" id="1069985"/>
    <lineage>
        <taxon>Bacteria</taxon>
        <taxon>Pseudomonadati</taxon>
        <taxon>Bacteroidota</taxon>
        <taxon>Sphingobacteriia</taxon>
        <taxon>Sphingobacteriales</taxon>
        <taxon>Sphingobacteriaceae</taxon>
        <taxon>Pedobacter</taxon>
    </lineage>
</organism>
<evidence type="ECO:0000259" key="7">
    <source>
        <dbReference type="Pfam" id="PF14322"/>
    </source>
</evidence>
<protein>
    <recommendedName>
        <fullName evidence="10">Carbohydrate-binding protein SusD</fullName>
    </recommendedName>
</protein>
<feature type="domain" description="SusD-like N-terminal" evidence="7">
    <location>
        <begin position="75"/>
        <end position="228"/>
    </location>
</feature>
<dbReference type="PROSITE" id="PS51257">
    <property type="entry name" value="PROKAR_LIPOPROTEIN"/>
    <property type="match status" value="1"/>
</dbReference>
<evidence type="ECO:0000256" key="3">
    <source>
        <dbReference type="ARBA" id="ARBA00022729"/>
    </source>
</evidence>
<gene>
    <name evidence="8" type="ORF">OC25_15125</name>
</gene>
<comment type="caution">
    <text evidence="8">The sequence shown here is derived from an EMBL/GenBank/DDBJ whole genome shotgun (WGS) entry which is preliminary data.</text>
</comment>
<sequence>MKIYHNHIIKIAIATAVIFSASSCRKNFFPSDRVEDSGLLNTIEGMRTATLGNYATLKGLNYENNYHWLAELPSDEVAQGQNSSSDVTNLYKYTHLVNSANATAYFQQAYYIAAAANKIIRLIPDNASADQLQVKGENLFLRAMLHFNLVRMFGRPYAQTPTTNPGVPILSENLTESEAATVKRSTVAQVYDFVLADLLKAAQFMTVEKSNSFATKMAAYALLSRVYLYMDNNAKAIEYADLVINSNKYQLLQNTQYQNYFRVDPETNRESIFAIKHTKTENYDYSAVGSLYYSGDANGNALGQGESGWGEIYASAKYYNFLNKFPQDKRKSFISPYVVGGTQQLNGKLTPPAPIYYVNKNNLQEGVINLTSPVYLRLAEQYLNRAEANAKLNKAQLALDDVNVIRTRAGIPVYTLIDVTPTHTILDIVLEERWLELAFEGHRAYDLFRNNRPVVRDYPGTHSTINGSVNQTINPTDARVIYFIPQTERDKNPNLSQNP</sequence>
<dbReference type="GO" id="GO:0009279">
    <property type="term" value="C:cell outer membrane"/>
    <property type="evidence" value="ECO:0007669"/>
    <property type="project" value="UniProtKB-SubCell"/>
</dbReference>
<feature type="domain" description="RagB/SusD" evidence="6">
    <location>
        <begin position="361"/>
        <end position="499"/>
    </location>
</feature>
<evidence type="ECO:0000256" key="5">
    <source>
        <dbReference type="ARBA" id="ARBA00023237"/>
    </source>
</evidence>
<evidence type="ECO:0000259" key="6">
    <source>
        <dbReference type="Pfam" id="PF07980"/>
    </source>
</evidence>
<dbReference type="Pfam" id="PF14322">
    <property type="entry name" value="SusD-like_3"/>
    <property type="match status" value="1"/>
</dbReference>
<keyword evidence="9" id="KW-1185">Reference proteome</keyword>
<dbReference type="EMBL" id="JSYN01000017">
    <property type="protein sequence ID" value="KIA93051.1"/>
    <property type="molecule type" value="Genomic_DNA"/>
</dbReference>
<dbReference type="AlphaFoldDB" id="A0A0C1D7B8"/>
<comment type="subcellular location">
    <subcellularLocation>
        <location evidence="1">Cell outer membrane</location>
    </subcellularLocation>
</comment>
<dbReference type="Gene3D" id="1.25.40.390">
    <property type="match status" value="1"/>
</dbReference>
<evidence type="ECO:0000313" key="8">
    <source>
        <dbReference type="EMBL" id="KIA93051.1"/>
    </source>
</evidence>
<keyword evidence="4" id="KW-0472">Membrane</keyword>
<dbReference type="RefSeq" id="WP_039477657.1">
    <property type="nucleotide sequence ID" value="NZ_JSYN01000017.1"/>
</dbReference>
<evidence type="ECO:0000256" key="1">
    <source>
        <dbReference type="ARBA" id="ARBA00004442"/>
    </source>
</evidence>
<dbReference type="SUPFAM" id="SSF48452">
    <property type="entry name" value="TPR-like"/>
    <property type="match status" value="1"/>
</dbReference>
<evidence type="ECO:0000256" key="4">
    <source>
        <dbReference type="ARBA" id="ARBA00023136"/>
    </source>
</evidence>
<evidence type="ECO:0008006" key="10">
    <source>
        <dbReference type="Google" id="ProtNLM"/>
    </source>
</evidence>
<evidence type="ECO:0000313" key="9">
    <source>
        <dbReference type="Proteomes" id="UP000031246"/>
    </source>
</evidence>
<evidence type="ECO:0000256" key="2">
    <source>
        <dbReference type="ARBA" id="ARBA00006275"/>
    </source>
</evidence>
<dbReference type="Pfam" id="PF07980">
    <property type="entry name" value="SusD_RagB"/>
    <property type="match status" value="1"/>
</dbReference>